<proteinExistence type="predicted"/>
<evidence type="ECO:0000313" key="3">
    <source>
        <dbReference type="Proteomes" id="UP001363010"/>
    </source>
</evidence>
<protein>
    <recommendedName>
        <fullName evidence="4">DUF3592 domain-containing protein</fullName>
    </recommendedName>
</protein>
<dbReference type="EMBL" id="JBBKZV010000003">
    <property type="protein sequence ID" value="MEJ8821801.1"/>
    <property type="molecule type" value="Genomic_DNA"/>
</dbReference>
<evidence type="ECO:0000313" key="2">
    <source>
        <dbReference type="EMBL" id="MEJ8821801.1"/>
    </source>
</evidence>
<dbReference type="RefSeq" id="WP_340362855.1">
    <property type="nucleotide sequence ID" value="NZ_JBBKZV010000003.1"/>
</dbReference>
<accession>A0ABU8VVF3</accession>
<keyword evidence="1" id="KW-1133">Transmembrane helix</keyword>
<organism evidence="2 3">
    <name type="scientific">Variovorax humicola</name>
    <dbReference type="NCBI Taxonomy" id="1769758"/>
    <lineage>
        <taxon>Bacteria</taxon>
        <taxon>Pseudomonadati</taxon>
        <taxon>Pseudomonadota</taxon>
        <taxon>Betaproteobacteria</taxon>
        <taxon>Burkholderiales</taxon>
        <taxon>Comamonadaceae</taxon>
        <taxon>Variovorax</taxon>
    </lineage>
</organism>
<gene>
    <name evidence="2" type="ORF">WKW80_07090</name>
</gene>
<name>A0ABU8VVF3_9BURK</name>
<feature type="transmembrane region" description="Helical" evidence="1">
    <location>
        <begin position="18"/>
        <end position="39"/>
    </location>
</feature>
<keyword evidence="3" id="KW-1185">Reference proteome</keyword>
<reference evidence="2 3" key="1">
    <citation type="submission" date="2024-03" db="EMBL/GenBank/DDBJ databases">
        <title>Novel species of the genus Variovorax.</title>
        <authorList>
            <person name="Liu Q."/>
            <person name="Xin Y.-H."/>
        </authorList>
    </citation>
    <scope>NUCLEOTIDE SEQUENCE [LARGE SCALE GENOMIC DNA]</scope>
    <source>
        <strain evidence="2 3">KACC 18501</strain>
    </source>
</reference>
<comment type="caution">
    <text evidence="2">The sequence shown here is derived from an EMBL/GenBank/DDBJ whole genome shotgun (WGS) entry which is preliminary data.</text>
</comment>
<feature type="transmembrane region" description="Helical" evidence="1">
    <location>
        <begin position="59"/>
        <end position="80"/>
    </location>
</feature>
<keyword evidence="1" id="KW-0472">Membrane</keyword>
<evidence type="ECO:0000256" key="1">
    <source>
        <dbReference type="SAM" id="Phobius"/>
    </source>
</evidence>
<evidence type="ECO:0008006" key="4">
    <source>
        <dbReference type="Google" id="ProtNLM"/>
    </source>
</evidence>
<keyword evidence="1" id="KW-0812">Transmembrane</keyword>
<dbReference type="Proteomes" id="UP001363010">
    <property type="component" value="Unassembled WGS sequence"/>
</dbReference>
<sequence>MTATPFELFGEQYYLRQGFWMLCIPILAWMVLLSPWIILKQVEGRRERAIARARKLGRWLLLTVALYITGGMLDRTLAAYCSVGDEGRSPDGLYELETCYMAGRGQDATLDGIARLRSTKDGTVLAEAEFQNPSFSWIYWDERYVHVGVGDGSVNITLPPTWLDRLRAKVP</sequence>